<evidence type="ECO:0000313" key="3">
    <source>
        <dbReference type="EMBL" id="UYM15668.1"/>
    </source>
</evidence>
<dbReference type="Proteomes" id="UP001163255">
    <property type="component" value="Chromosome"/>
</dbReference>
<evidence type="ECO:0000256" key="1">
    <source>
        <dbReference type="SAM" id="Coils"/>
    </source>
</evidence>
<evidence type="ECO:0000313" key="4">
    <source>
        <dbReference type="Proteomes" id="UP001163255"/>
    </source>
</evidence>
<dbReference type="EMBL" id="CP103300">
    <property type="protein sequence ID" value="UYM15668.1"/>
    <property type="molecule type" value="Genomic_DNA"/>
</dbReference>
<dbReference type="RefSeq" id="WP_262597799.1">
    <property type="nucleotide sequence ID" value="NZ_CP103300.1"/>
</dbReference>
<protein>
    <recommendedName>
        <fullName evidence="5">Fido domain-containing protein</fullName>
    </recommendedName>
</protein>
<evidence type="ECO:0008006" key="5">
    <source>
        <dbReference type="Google" id="ProtNLM"/>
    </source>
</evidence>
<accession>A0ABY6GSD1</accession>
<sequence>MYIDNFTCPDFYQSTSRNSGLPSIDQNSAILNNKTIASIGNEKNPEKLLPVNDLKEDTMVNNESLSERIPKKTDGTDSPSTTPGDLGIKPEVTRSEKIFTNLPLSYAIYNDIINDLKKQINDDTDKLNKEIATLKEINSLEPEKLNILSSDKITSIKKSISNKKNQIRQAEKSMKTIRCLMNPTPKDNPILYEINAAEEIKKLMTTDSFDEALPIILYSIDDKFRSLKEKLRPVCKEEEDKILTRISTRIFSLYLENIACSNDKNHEERISTIDNMKKTLQTIQDLPQQMAHADLSLINSILESVIQSEISCRNLKKKIHQNKCGAILPDCDPWEILIDGNEHPLGRYIFEDEPLYLARMYDAFGFCIDSITNNTELFNCNFLIDIARHFDPTIDITTLETGFGLTLGQTLTEEGLKKLIDTAFWHPDDILTQSTQAVIDKLKISPADKNYHQYPYSLKLTHDLKENNLQATIRSNITNHKEYAENYFSEYEAKTKTFTEKTTQKEKIIAIIELCQKLERKHLFHDYNCRSVCILFFNTLLISNGYLPIIQDDPNNFDGHTPEELYSLFYEQIETIGSFEK</sequence>
<organism evidence="3 4">
    <name type="scientific">Endozoicomonas euniceicola</name>
    <dbReference type="NCBI Taxonomy" id="1234143"/>
    <lineage>
        <taxon>Bacteria</taxon>
        <taxon>Pseudomonadati</taxon>
        <taxon>Pseudomonadota</taxon>
        <taxon>Gammaproteobacteria</taxon>
        <taxon>Oceanospirillales</taxon>
        <taxon>Endozoicomonadaceae</taxon>
        <taxon>Endozoicomonas</taxon>
    </lineage>
</organism>
<gene>
    <name evidence="3" type="ORF">NX720_23015</name>
</gene>
<feature type="coiled-coil region" evidence="1">
    <location>
        <begin position="117"/>
        <end position="180"/>
    </location>
</feature>
<proteinExistence type="predicted"/>
<reference evidence="3" key="1">
    <citation type="submission" date="2022-10" db="EMBL/GenBank/DDBJ databases">
        <title>Completed Genome Sequence of two octocoral isolated bacterium, Endozoicomonas euniceicola EF212T and Endozoicomonas gorgoniicola PS125T.</title>
        <authorList>
            <person name="Chiou Y.-J."/>
            <person name="Chen Y.-H."/>
        </authorList>
    </citation>
    <scope>NUCLEOTIDE SEQUENCE</scope>
    <source>
        <strain evidence="3">EF212</strain>
    </source>
</reference>
<name>A0ABY6GSD1_9GAMM</name>
<feature type="region of interest" description="Disordered" evidence="2">
    <location>
        <begin position="45"/>
        <end position="89"/>
    </location>
</feature>
<evidence type="ECO:0000256" key="2">
    <source>
        <dbReference type="SAM" id="MobiDB-lite"/>
    </source>
</evidence>
<feature type="compositionally biased region" description="Basic and acidic residues" evidence="2">
    <location>
        <begin position="65"/>
        <end position="75"/>
    </location>
</feature>
<keyword evidence="1" id="KW-0175">Coiled coil</keyword>
<keyword evidence="4" id="KW-1185">Reference proteome</keyword>